<evidence type="ECO:0000313" key="1">
    <source>
        <dbReference type="EMBL" id="CCH58612.1"/>
    </source>
</evidence>
<dbReference type="GeneID" id="14493448"/>
<dbReference type="EMBL" id="HE806316">
    <property type="protein sequence ID" value="CCH58612.1"/>
    <property type="molecule type" value="Genomic_DNA"/>
</dbReference>
<protein>
    <submittedName>
        <fullName evidence="1">Uncharacterized protein</fullName>
    </submittedName>
</protein>
<dbReference type="RefSeq" id="XP_004178131.1">
    <property type="nucleotide sequence ID" value="XM_004178083.1"/>
</dbReference>
<dbReference type="eggNOG" id="KOG1752">
    <property type="taxonomic scope" value="Eukaryota"/>
</dbReference>
<gene>
    <name evidence="1" type="primary">TBLA0A08230</name>
    <name evidence="1" type="ORF">TBLA_0A08230</name>
</gene>
<dbReference type="SUPFAM" id="SSF52833">
    <property type="entry name" value="Thioredoxin-like"/>
    <property type="match status" value="1"/>
</dbReference>
<evidence type="ECO:0000313" key="2">
    <source>
        <dbReference type="Proteomes" id="UP000002866"/>
    </source>
</evidence>
<dbReference type="KEGG" id="tbl:TBLA_0A08230"/>
<dbReference type="STRING" id="1071380.I2GWW0"/>
<dbReference type="InterPro" id="IPR036249">
    <property type="entry name" value="Thioredoxin-like_sf"/>
</dbReference>
<dbReference type="InParanoid" id="I2GWW0"/>
<dbReference type="AlphaFoldDB" id="I2GWW0"/>
<sequence>MDFEKLLTQSIQEHKYWQFNAEWCKDCKYSKRVYEKMNIPQDKIYFFEISGYSKKEQSECRAALKKIIGTGNLPSIMIDGKLWGTEKELHELEDKGELQEEFVRIGLL</sequence>
<accession>I2GWW0</accession>
<dbReference type="OrthoDB" id="418495at2759"/>
<dbReference type="HOGENOM" id="CLU_026126_7_2_1"/>
<proteinExistence type="predicted"/>
<name>I2GWW0_HENB6</name>
<dbReference type="FunCoup" id="I2GWW0">
    <property type="interactions" value="40"/>
</dbReference>
<dbReference type="Gene3D" id="3.40.30.10">
    <property type="entry name" value="Glutaredoxin"/>
    <property type="match status" value="1"/>
</dbReference>
<dbReference type="Proteomes" id="UP000002866">
    <property type="component" value="Chromosome 1"/>
</dbReference>
<organism evidence="1 2">
    <name type="scientific">Henningerozyma blattae (strain ATCC 34711 / CBS 6284 / DSM 70876 / NBRC 10599 / NRRL Y-10934 / UCD 77-7)</name>
    <name type="common">Yeast</name>
    <name type="synonym">Tetrapisispora blattae</name>
    <dbReference type="NCBI Taxonomy" id="1071380"/>
    <lineage>
        <taxon>Eukaryota</taxon>
        <taxon>Fungi</taxon>
        <taxon>Dikarya</taxon>
        <taxon>Ascomycota</taxon>
        <taxon>Saccharomycotina</taxon>
        <taxon>Saccharomycetes</taxon>
        <taxon>Saccharomycetales</taxon>
        <taxon>Saccharomycetaceae</taxon>
        <taxon>Henningerozyma</taxon>
    </lineage>
</organism>
<dbReference type="GO" id="GO:0004362">
    <property type="term" value="F:glutathione-disulfide reductase (NADPH) activity"/>
    <property type="evidence" value="ECO:0007669"/>
    <property type="project" value="EnsemblFungi"/>
</dbReference>
<dbReference type="PROSITE" id="PS51354">
    <property type="entry name" value="GLUTAREDOXIN_2"/>
    <property type="match status" value="1"/>
</dbReference>
<keyword evidence="2" id="KW-1185">Reference proteome</keyword>
<reference evidence="1 2" key="1">
    <citation type="journal article" date="2011" name="Proc. Natl. Acad. Sci. U.S.A.">
        <title>Evolutionary erosion of yeast sex chromosomes by mating-type switching accidents.</title>
        <authorList>
            <person name="Gordon J.L."/>
            <person name="Armisen D."/>
            <person name="Proux-Wera E."/>
            <person name="Oheigeartaigh S.S."/>
            <person name="Byrne K.P."/>
            <person name="Wolfe K.H."/>
        </authorList>
    </citation>
    <scope>NUCLEOTIDE SEQUENCE [LARGE SCALE GENOMIC DNA]</scope>
    <source>
        <strain evidence="2">ATCC 34711 / CBS 6284 / DSM 70876 / NBRC 10599 / NRRL Y-10934 / UCD 77-7</strain>
    </source>
</reference>